<feature type="non-terminal residue" evidence="2">
    <location>
        <position position="1"/>
    </location>
</feature>
<dbReference type="OMA" id="SARAMCY"/>
<dbReference type="Proteomes" id="UP000053097">
    <property type="component" value="Unassembled WGS sequence"/>
</dbReference>
<dbReference type="PANTHER" id="PTHR47481:SF7">
    <property type="entry name" value="CCHC-TYPE DOMAIN-CONTAINING PROTEIN"/>
    <property type="match status" value="1"/>
</dbReference>
<protein>
    <recommendedName>
        <fullName evidence="4">Copia protein</fullName>
    </recommendedName>
</protein>
<sequence length="204" mass="22261">DVVDGTRVRPAGDGANAAVKAWVRDNAKAMSLIASSVEREQLQGLTSCTSAANMWNTLTGIYERKSASSKLLLLQRYHEYQMKSEDTVIQHVTNVQKLASQLRDAGHEVTEVDVMAKILGSLPAKYSILATAWDSVPVADQTVGVLLERLIKEESRLTVEDSAASALAAVKLKEKSQGARAEKDANHAKKGDRREKSNAKCFYC</sequence>
<accession>A0A026VY89</accession>
<dbReference type="AlphaFoldDB" id="A0A026VY89"/>
<evidence type="ECO:0000313" key="3">
    <source>
        <dbReference type="Proteomes" id="UP000053097"/>
    </source>
</evidence>
<gene>
    <name evidence="2" type="ORF">X777_13668</name>
</gene>
<evidence type="ECO:0000313" key="2">
    <source>
        <dbReference type="EMBL" id="EZA48600.1"/>
    </source>
</evidence>
<reference evidence="2 3" key="1">
    <citation type="journal article" date="2014" name="Curr. Biol.">
        <title>The genome of the clonal raider ant Cerapachys biroi.</title>
        <authorList>
            <person name="Oxley P.R."/>
            <person name="Ji L."/>
            <person name="Fetter-Pruneda I."/>
            <person name="McKenzie S.K."/>
            <person name="Li C."/>
            <person name="Hu H."/>
            <person name="Zhang G."/>
            <person name="Kronauer D.J."/>
        </authorList>
    </citation>
    <scope>NUCLEOTIDE SEQUENCE [LARGE SCALE GENOMIC DNA]</scope>
</reference>
<dbReference type="STRING" id="2015173.A0A026VY89"/>
<feature type="compositionally biased region" description="Basic and acidic residues" evidence="1">
    <location>
        <begin position="176"/>
        <end position="198"/>
    </location>
</feature>
<name>A0A026VY89_OOCBI</name>
<organism evidence="2 3">
    <name type="scientific">Ooceraea biroi</name>
    <name type="common">Clonal raider ant</name>
    <name type="synonym">Cerapachys biroi</name>
    <dbReference type="NCBI Taxonomy" id="2015173"/>
    <lineage>
        <taxon>Eukaryota</taxon>
        <taxon>Metazoa</taxon>
        <taxon>Ecdysozoa</taxon>
        <taxon>Arthropoda</taxon>
        <taxon>Hexapoda</taxon>
        <taxon>Insecta</taxon>
        <taxon>Pterygota</taxon>
        <taxon>Neoptera</taxon>
        <taxon>Endopterygota</taxon>
        <taxon>Hymenoptera</taxon>
        <taxon>Apocrita</taxon>
        <taxon>Aculeata</taxon>
        <taxon>Formicoidea</taxon>
        <taxon>Formicidae</taxon>
        <taxon>Dorylinae</taxon>
        <taxon>Ooceraea</taxon>
    </lineage>
</organism>
<dbReference type="Pfam" id="PF14223">
    <property type="entry name" value="Retrotran_gag_2"/>
    <property type="match status" value="1"/>
</dbReference>
<feature type="non-terminal residue" evidence="2">
    <location>
        <position position="204"/>
    </location>
</feature>
<feature type="region of interest" description="Disordered" evidence="1">
    <location>
        <begin position="176"/>
        <end position="199"/>
    </location>
</feature>
<evidence type="ECO:0000256" key="1">
    <source>
        <dbReference type="SAM" id="MobiDB-lite"/>
    </source>
</evidence>
<proteinExistence type="predicted"/>
<dbReference type="OrthoDB" id="8063677at2759"/>
<dbReference type="EMBL" id="KK107599">
    <property type="protein sequence ID" value="EZA48600.1"/>
    <property type="molecule type" value="Genomic_DNA"/>
</dbReference>
<keyword evidence="3" id="KW-1185">Reference proteome</keyword>
<evidence type="ECO:0008006" key="4">
    <source>
        <dbReference type="Google" id="ProtNLM"/>
    </source>
</evidence>
<dbReference type="PANTHER" id="PTHR47481">
    <property type="match status" value="1"/>
</dbReference>